<dbReference type="KEGG" id="fil:BN1229_v1_0885"/>
<dbReference type="Proteomes" id="UP000033187">
    <property type="component" value="Chromosome 1"/>
</dbReference>
<organism evidence="1 2">
    <name type="scientific">Candidatus Filomicrobium marinum</name>
    <dbReference type="NCBI Taxonomy" id="1608628"/>
    <lineage>
        <taxon>Bacteria</taxon>
        <taxon>Pseudomonadati</taxon>
        <taxon>Pseudomonadota</taxon>
        <taxon>Alphaproteobacteria</taxon>
        <taxon>Hyphomicrobiales</taxon>
        <taxon>Hyphomicrobiaceae</taxon>
        <taxon>Filomicrobium</taxon>
    </lineage>
</organism>
<sequence>MASNFDCIGLGVTNAAELGDLVVRLAGEAGERLVTDAGEYAIWRSRTGAELWIHLGAAEDGEREIIGLTPFFEGRSENSLDVERAITRPHDNAYEGAFLGAVRTHAGGQSPLIFDAVDFAAHSTRPLPARWLVRLTGFARRVDLLEEVGDHARGELAATGAATEGEATARVVGQIAGCETLINEATGHSFCWLFIDGADVSIDVVAPLDLLHGDIKLGGTVKVDCALFGRIID</sequence>
<accession>A0A0D6JC60</accession>
<proteinExistence type="predicted"/>
<name>A0A0D6JC60_9HYPH</name>
<dbReference type="EMBL" id="LN829119">
    <property type="protein sequence ID" value="CPR16618.1"/>
    <property type="molecule type" value="Genomic_DNA"/>
</dbReference>
<dbReference type="KEGG" id="fiy:BN1229_v1_0890"/>
<dbReference type="RefSeq" id="WP_046476876.1">
    <property type="nucleotide sequence ID" value="NZ_LN829118.1"/>
</dbReference>
<protein>
    <submittedName>
        <fullName evidence="1">Uncharacterized protein</fullName>
    </submittedName>
</protein>
<evidence type="ECO:0000313" key="2">
    <source>
        <dbReference type="Proteomes" id="UP000033187"/>
    </source>
</evidence>
<dbReference type="OrthoDB" id="3351100at2"/>
<gene>
    <name evidence="1" type="ORF">YBN1229_v1_0890</name>
</gene>
<dbReference type="AlphaFoldDB" id="A0A0D6JC60"/>
<keyword evidence="2" id="KW-1185">Reference proteome</keyword>
<evidence type="ECO:0000313" key="1">
    <source>
        <dbReference type="EMBL" id="CPR16618.1"/>
    </source>
</evidence>
<reference evidence="2" key="1">
    <citation type="submission" date="2015-02" db="EMBL/GenBank/DDBJ databases">
        <authorList>
            <person name="Chooi Y.-H."/>
        </authorList>
    </citation>
    <scope>NUCLEOTIDE SEQUENCE [LARGE SCALE GENOMIC DNA]</scope>
    <source>
        <strain evidence="2">strain Y</strain>
    </source>
</reference>